<name>A0AAD8A585_DIPPU</name>
<protein>
    <recommendedName>
        <fullName evidence="3">Nucleolar 27S pre-rRNA processing Urb2/Npa2 C-terminal domain-containing protein</fullName>
    </recommendedName>
</protein>
<keyword evidence="2" id="KW-1185">Reference proteome</keyword>
<organism evidence="1 2">
    <name type="scientific">Diploptera punctata</name>
    <name type="common">Pacific beetle cockroach</name>
    <dbReference type="NCBI Taxonomy" id="6984"/>
    <lineage>
        <taxon>Eukaryota</taxon>
        <taxon>Metazoa</taxon>
        <taxon>Ecdysozoa</taxon>
        <taxon>Arthropoda</taxon>
        <taxon>Hexapoda</taxon>
        <taxon>Insecta</taxon>
        <taxon>Pterygota</taxon>
        <taxon>Neoptera</taxon>
        <taxon>Polyneoptera</taxon>
        <taxon>Dictyoptera</taxon>
        <taxon>Blattodea</taxon>
        <taxon>Blaberoidea</taxon>
        <taxon>Blaberidae</taxon>
        <taxon>Diplopterinae</taxon>
        <taxon>Diploptera</taxon>
    </lineage>
</organism>
<evidence type="ECO:0000313" key="1">
    <source>
        <dbReference type="EMBL" id="KAJ9592671.1"/>
    </source>
</evidence>
<proteinExistence type="predicted"/>
<reference evidence="1" key="1">
    <citation type="journal article" date="2023" name="IScience">
        <title>Live-bearing cockroach genome reveals convergent evolutionary mechanisms linked to viviparity in insects and beyond.</title>
        <authorList>
            <person name="Fouks B."/>
            <person name="Harrison M.C."/>
            <person name="Mikhailova A.A."/>
            <person name="Marchal E."/>
            <person name="English S."/>
            <person name="Carruthers M."/>
            <person name="Jennings E.C."/>
            <person name="Chiamaka E.L."/>
            <person name="Frigard R.A."/>
            <person name="Pippel M."/>
            <person name="Attardo G.M."/>
            <person name="Benoit J.B."/>
            <person name="Bornberg-Bauer E."/>
            <person name="Tobe S.S."/>
        </authorList>
    </citation>
    <scope>NUCLEOTIDE SEQUENCE</scope>
    <source>
        <strain evidence="1">Stay&amp;Tobe</strain>
    </source>
</reference>
<evidence type="ECO:0008006" key="3">
    <source>
        <dbReference type="Google" id="ProtNLM"/>
    </source>
</evidence>
<evidence type="ECO:0000313" key="2">
    <source>
        <dbReference type="Proteomes" id="UP001233999"/>
    </source>
</evidence>
<accession>A0AAD8A585</accession>
<sequence length="51" mass="5841">LHFSNCVNALLDICDGHALSFLSRNLTPASQHLLKSFHTNYNKFYRFTGKV</sequence>
<dbReference type="EMBL" id="JASPKZ010003817">
    <property type="protein sequence ID" value="KAJ9592671.1"/>
    <property type="molecule type" value="Genomic_DNA"/>
</dbReference>
<dbReference type="Proteomes" id="UP001233999">
    <property type="component" value="Unassembled WGS sequence"/>
</dbReference>
<gene>
    <name evidence="1" type="ORF">L9F63_015667</name>
</gene>
<comment type="caution">
    <text evidence="1">The sequence shown here is derived from an EMBL/GenBank/DDBJ whole genome shotgun (WGS) entry which is preliminary data.</text>
</comment>
<reference evidence="1" key="2">
    <citation type="submission" date="2023-05" db="EMBL/GenBank/DDBJ databases">
        <authorList>
            <person name="Fouks B."/>
        </authorList>
    </citation>
    <scope>NUCLEOTIDE SEQUENCE</scope>
    <source>
        <strain evidence="1">Stay&amp;Tobe</strain>
        <tissue evidence="1">Testes</tissue>
    </source>
</reference>
<dbReference type="AlphaFoldDB" id="A0AAD8A585"/>
<feature type="non-terminal residue" evidence="1">
    <location>
        <position position="1"/>
    </location>
</feature>